<dbReference type="EMBL" id="BARS01045443">
    <property type="protein sequence ID" value="GAG32745.1"/>
    <property type="molecule type" value="Genomic_DNA"/>
</dbReference>
<evidence type="ECO:0000259" key="1">
    <source>
        <dbReference type="Pfam" id="PF09356"/>
    </source>
</evidence>
<sequence>MFRSGLNKGVAREIDSNTGPGTFSLFLPTPLDLTIGDQFDIYPGCKKRWEEDCALRFDNSINFQGEPFVPGDDEAYRSADTKR</sequence>
<dbReference type="InterPro" id="IPR018964">
    <property type="entry name" value="Phage_phiJL001_Gp84_C"/>
</dbReference>
<organism evidence="2">
    <name type="scientific">marine sediment metagenome</name>
    <dbReference type="NCBI Taxonomy" id="412755"/>
    <lineage>
        <taxon>unclassified sequences</taxon>
        <taxon>metagenomes</taxon>
        <taxon>ecological metagenomes</taxon>
    </lineage>
</organism>
<name>X0WQ11_9ZZZZ</name>
<dbReference type="AlphaFoldDB" id="X0WQ11"/>
<reference evidence="2" key="1">
    <citation type="journal article" date="2014" name="Front. Microbiol.">
        <title>High frequency of phylogenetically diverse reductive dehalogenase-homologous genes in deep subseafloor sedimentary metagenomes.</title>
        <authorList>
            <person name="Kawai M."/>
            <person name="Futagami T."/>
            <person name="Toyoda A."/>
            <person name="Takaki Y."/>
            <person name="Nishi S."/>
            <person name="Hori S."/>
            <person name="Arai W."/>
            <person name="Tsubouchi T."/>
            <person name="Morono Y."/>
            <person name="Uchiyama I."/>
            <person name="Ito T."/>
            <person name="Fujiyama A."/>
            <person name="Inagaki F."/>
            <person name="Takami H."/>
        </authorList>
    </citation>
    <scope>NUCLEOTIDE SEQUENCE</scope>
    <source>
        <strain evidence="2">Expedition CK06-06</strain>
    </source>
</reference>
<gene>
    <name evidence="2" type="ORF">S01H1_68518</name>
</gene>
<protein>
    <recommendedName>
        <fullName evidence="1">Bacteriophage phiJL001 Gp84 C-terminal domain-containing protein</fullName>
    </recommendedName>
</protein>
<dbReference type="Pfam" id="PF09356">
    <property type="entry name" value="Phage_BR0599"/>
    <property type="match status" value="1"/>
</dbReference>
<accession>X0WQ11</accession>
<feature type="domain" description="Bacteriophage phiJL001 Gp84 C-terminal" evidence="1">
    <location>
        <begin position="2"/>
        <end position="73"/>
    </location>
</feature>
<proteinExistence type="predicted"/>
<comment type="caution">
    <text evidence="2">The sequence shown here is derived from an EMBL/GenBank/DDBJ whole genome shotgun (WGS) entry which is preliminary data.</text>
</comment>
<evidence type="ECO:0000313" key="2">
    <source>
        <dbReference type="EMBL" id="GAG32745.1"/>
    </source>
</evidence>